<dbReference type="EMBL" id="LN483075">
    <property type="protein sequence ID" value="CEA04241.1"/>
    <property type="molecule type" value="Genomic_DNA"/>
</dbReference>
<gene>
    <name evidence="2" type="ORF">BN1050_01897</name>
</gene>
<feature type="domain" description="DUF6429" evidence="1">
    <location>
        <begin position="2"/>
        <end position="76"/>
    </location>
</feature>
<accession>A0A078MHV1</accession>
<evidence type="ECO:0000259" key="1">
    <source>
        <dbReference type="Pfam" id="PF20008"/>
    </source>
</evidence>
<dbReference type="HOGENOM" id="CLU_175573_0_0_9"/>
<dbReference type="AlphaFoldDB" id="A0A078MHV1"/>
<dbReference type="PATRIC" id="fig|1461583.4.peg.1819"/>
<dbReference type="Pfam" id="PF20008">
    <property type="entry name" value="DUF6429"/>
    <property type="match status" value="1"/>
</dbReference>
<protein>
    <recommendedName>
        <fullName evidence="1">DUF6429 domain-containing protein</fullName>
    </recommendedName>
</protein>
<reference evidence="2" key="1">
    <citation type="submission" date="2014-07" db="EMBL/GenBank/DDBJ databases">
        <authorList>
            <person name="Urmite Genomes Urmite Genomes"/>
        </authorList>
    </citation>
    <scope>NUCLEOTIDE SEQUENCE</scope>
    <source>
        <strain evidence="2">13S34_air</strain>
    </source>
</reference>
<dbReference type="InterPro" id="IPR045489">
    <property type="entry name" value="DUF6429"/>
</dbReference>
<proteinExistence type="predicted"/>
<name>A0A078MHV1_9BACL</name>
<organism evidence="2">
    <name type="scientific">Metalysinibacillus saudimassiliensis</name>
    <dbReference type="NCBI Taxonomy" id="1461583"/>
    <lineage>
        <taxon>Bacteria</taxon>
        <taxon>Bacillati</taxon>
        <taxon>Bacillota</taxon>
        <taxon>Bacilli</taxon>
        <taxon>Bacillales</taxon>
        <taxon>Caryophanaceae</taxon>
        <taxon>Metalysinibacillus</taxon>
    </lineage>
</organism>
<evidence type="ECO:0000313" key="2">
    <source>
        <dbReference type="EMBL" id="CEA04241.1"/>
    </source>
</evidence>
<sequence>MDEKIKELSLLLLYLTSWEDNDDFITLKKSWKGYPFHILDELKEADYIRGNNSSKSVYLTEEGIEHAKKLADKYFAEKDLIKGQ</sequence>